<protein>
    <submittedName>
        <fullName evidence="1">Uncharacterized protein</fullName>
    </submittedName>
</protein>
<gene>
    <name evidence="1" type="ORF">SVUK_LOCUS7451</name>
</gene>
<dbReference type="EMBL" id="UYYB01025448">
    <property type="protein sequence ID" value="VDM72453.1"/>
    <property type="molecule type" value="Genomic_DNA"/>
</dbReference>
<evidence type="ECO:0000313" key="1">
    <source>
        <dbReference type="EMBL" id="VDM72453.1"/>
    </source>
</evidence>
<organism evidence="1 2">
    <name type="scientific">Strongylus vulgaris</name>
    <name type="common">Blood worm</name>
    <dbReference type="NCBI Taxonomy" id="40348"/>
    <lineage>
        <taxon>Eukaryota</taxon>
        <taxon>Metazoa</taxon>
        <taxon>Ecdysozoa</taxon>
        <taxon>Nematoda</taxon>
        <taxon>Chromadorea</taxon>
        <taxon>Rhabditida</taxon>
        <taxon>Rhabditina</taxon>
        <taxon>Rhabditomorpha</taxon>
        <taxon>Strongyloidea</taxon>
        <taxon>Strongylidae</taxon>
        <taxon>Strongylus</taxon>
    </lineage>
</organism>
<name>A0A3P7IX31_STRVU</name>
<dbReference type="Proteomes" id="UP000270094">
    <property type="component" value="Unassembled WGS sequence"/>
</dbReference>
<dbReference type="AlphaFoldDB" id="A0A3P7IX31"/>
<reference evidence="1 2" key="1">
    <citation type="submission" date="2018-11" db="EMBL/GenBank/DDBJ databases">
        <authorList>
            <consortium name="Pathogen Informatics"/>
        </authorList>
    </citation>
    <scope>NUCLEOTIDE SEQUENCE [LARGE SCALE GENOMIC DNA]</scope>
</reference>
<proteinExistence type="predicted"/>
<accession>A0A3P7IX31</accession>
<evidence type="ECO:0000313" key="2">
    <source>
        <dbReference type="Proteomes" id="UP000270094"/>
    </source>
</evidence>
<keyword evidence="2" id="KW-1185">Reference proteome</keyword>
<sequence>MLLLMVLLFNRLDFLTRYMFKEAQRISVAKIIAELFISDSQFVARMPAPCRDGLIYPNAIFESAYRITFLIQRDVPTPRAIISSLGIVTDVLLAGSLDFAIIMLDSF</sequence>